<keyword evidence="3" id="KW-1185">Reference proteome</keyword>
<dbReference type="RefSeq" id="WP_136369047.1">
    <property type="nucleotide sequence ID" value="NZ_SSOB01000007.1"/>
</dbReference>
<protein>
    <submittedName>
        <fullName evidence="2">Uncharacterized protein</fullName>
    </submittedName>
</protein>
<proteinExistence type="predicted"/>
<dbReference type="EMBL" id="SSOB01000007">
    <property type="protein sequence ID" value="THF82108.1"/>
    <property type="molecule type" value="Genomic_DNA"/>
</dbReference>
<organism evidence="2 3">
    <name type="scientific">Cohnella fermenti</name>
    <dbReference type="NCBI Taxonomy" id="2565925"/>
    <lineage>
        <taxon>Bacteria</taxon>
        <taxon>Bacillati</taxon>
        <taxon>Bacillota</taxon>
        <taxon>Bacilli</taxon>
        <taxon>Bacillales</taxon>
        <taxon>Paenibacillaceae</taxon>
        <taxon>Cohnella</taxon>
    </lineage>
</organism>
<name>A0A4S4C313_9BACL</name>
<dbReference type="AlphaFoldDB" id="A0A4S4C313"/>
<accession>A0A4S4C313</accession>
<dbReference type="OrthoDB" id="2625515at2"/>
<evidence type="ECO:0000256" key="1">
    <source>
        <dbReference type="SAM" id="MobiDB-lite"/>
    </source>
</evidence>
<comment type="caution">
    <text evidence="2">The sequence shown here is derived from an EMBL/GenBank/DDBJ whole genome shotgun (WGS) entry which is preliminary data.</text>
</comment>
<feature type="region of interest" description="Disordered" evidence="1">
    <location>
        <begin position="153"/>
        <end position="172"/>
    </location>
</feature>
<reference evidence="2 3" key="1">
    <citation type="submission" date="2019-04" db="EMBL/GenBank/DDBJ databases">
        <title>Cohnella sp. nov. isolated from preserved vegetables.</title>
        <authorList>
            <person name="Lin S.-Y."/>
            <person name="Hung M.-H."/>
            <person name="Young C.-C."/>
        </authorList>
    </citation>
    <scope>NUCLEOTIDE SEQUENCE [LARGE SCALE GENOMIC DNA]</scope>
    <source>
        <strain evidence="2 3">CC-MHH1044</strain>
    </source>
</reference>
<evidence type="ECO:0000313" key="3">
    <source>
        <dbReference type="Proteomes" id="UP000310636"/>
    </source>
</evidence>
<gene>
    <name evidence="2" type="ORF">E6C55_06900</name>
</gene>
<sequence>MIKSILELLQNTFSCEDLFGSISQNIWIMTAAIAPFNWNHVPSINDESIIPTHTIRVVLRTTDRQAGSNDYVDGTDVFVIMDEVNQTVKFACEDLWAEGPPIFHGGTIPDALRWVRDLAEPFYVQLKDPFLMPEQRIALNGHDEDYLEPAHKQLGETNSARHLTNDDFDGLF</sequence>
<evidence type="ECO:0000313" key="2">
    <source>
        <dbReference type="EMBL" id="THF82108.1"/>
    </source>
</evidence>
<dbReference type="Proteomes" id="UP000310636">
    <property type="component" value="Unassembled WGS sequence"/>
</dbReference>